<sequence length="60" mass="6617">MSFYDEIKASAQAIMDDAKDGNLIAQQVINLHRMHCAVPNDPGARGLCEAAFREWKNAPS</sequence>
<organism evidence="1">
    <name type="scientific">marine sediment metagenome</name>
    <dbReference type="NCBI Taxonomy" id="412755"/>
    <lineage>
        <taxon>unclassified sequences</taxon>
        <taxon>metagenomes</taxon>
        <taxon>ecological metagenomes</taxon>
    </lineage>
</organism>
<name>A0A0F9I1U1_9ZZZZ</name>
<reference evidence="1" key="1">
    <citation type="journal article" date="2015" name="Nature">
        <title>Complex archaea that bridge the gap between prokaryotes and eukaryotes.</title>
        <authorList>
            <person name="Spang A."/>
            <person name="Saw J.H."/>
            <person name="Jorgensen S.L."/>
            <person name="Zaremba-Niedzwiedzka K."/>
            <person name="Martijn J."/>
            <person name="Lind A.E."/>
            <person name="van Eijk R."/>
            <person name="Schleper C."/>
            <person name="Guy L."/>
            <person name="Ettema T.J."/>
        </authorList>
    </citation>
    <scope>NUCLEOTIDE SEQUENCE</scope>
</reference>
<comment type="caution">
    <text evidence="1">The sequence shown here is derived from an EMBL/GenBank/DDBJ whole genome shotgun (WGS) entry which is preliminary data.</text>
</comment>
<gene>
    <name evidence="1" type="ORF">LCGC14_1633990</name>
</gene>
<evidence type="ECO:0000313" key="1">
    <source>
        <dbReference type="EMBL" id="KKM21581.1"/>
    </source>
</evidence>
<dbReference type="AlphaFoldDB" id="A0A0F9I1U1"/>
<accession>A0A0F9I1U1</accession>
<protein>
    <submittedName>
        <fullName evidence="1">Uncharacterized protein</fullName>
    </submittedName>
</protein>
<dbReference type="EMBL" id="LAZR01013520">
    <property type="protein sequence ID" value="KKM21581.1"/>
    <property type="molecule type" value="Genomic_DNA"/>
</dbReference>
<proteinExistence type="predicted"/>